<dbReference type="GO" id="GO:0030026">
    <property type="term" value="P:intracellular manganese ion homeostasis"/>
    <property type="evidence" value="ECO:0007669"/>
    <property type="project" value="InterPro"/>
</dbReference>
<accession>A0A381P9E5</accession>
<feature type="transmembrane region" description="Helical" evidence="5">
    <location>
        <begin position="144"/>
        <end position="167"/>
    </location>
</feature>
<feature type="transmembrane region" description="Helical" evidence="5">
    <location>
        <begin position="173"/>
        <end position="196"/>
    </location>
</feature>
<evidence type="ECO:0000256" key="2">
    <source>
        <dbReference type="ARBA" id="ARBA00022692"/>
    </source>
</evidence>
<dbReference type="EMBL" id="UINC01000912">
    <property type="protein sequence ID" value="SUZ63234.1"/>
    <property type="molecule type" value="Genomic_DNA"/>
</dbReference>
<feature type="transmembrane region" description="Helical" evidence="5">
    <location>
        <begin position="12"/>
        <end position="37"/>
    </location>
</feature>
<feature type="transmembrane region" description="Helical" evidence="5">
    <location>
        <begin position="208"/>
        <end position="229"/>
    </location>
</feature>
<dbReference type="GO" id="GO:0012505">
    <property type="term" value="C:endomembrane system"/>
    <property type="evidence" value="ECO:0007669"/>
    <property type="project" value="UniProtKB-SubCell"/>
</dbReference>
<sequence length="230" mass="23219">MVHRHRDVQGGTARAAVFGISDGLVSNVALILGIAGASTDPSFVRLAGVSGLLAGAISMAAGEYVSLKAQAELVERELEIERISIAENPEAEEAELAAIYVERGLDPEQAGRVAAELMSDPEVALEVHAREELGVDPSQLGNPVAAATASFLAFAVGAFVPLVPWLVGSGTGAVWASAVSGVGAAALVGGLLARLTERSVVRTVVRQLLVAGGACLATYAIGGVLGASVA</sequence>
<dbReference type="AlphaFoldDB" id="A0A381P9E5"/>
<evidence type="ECO:0000256" key="3">
    <source>
        <dbReference type="ARBA" id="ARBA00022989"/>
    </source>
</evidence>
<evidence type="ECO:0000256" key="1">
    <source>
        <dbReference type="ARBA" id="ARBA00004127"/>
    </source>
</evidence>
<proteinExistence type="predicted"/>
<keyword evidence="2 5" id="KW-0812">Transmembrane</keyword>
<gene>
    <name evidence="6" type="ORF">METZ01_LOCUS16088</name>
</gene>
<reference evidence="6" key="1">
    <citation type="submission" date="2018-05" db="EMBL/GenBank/DDBJ databases">
        <authorList>
            <person name="Lanie J.A."/>
            <person name="Ng W.-L."/>
            <person name="Kazmierczak K.M."/>
            <person name="Andrzejewski T.M."/>
            <person name="Davidsen T.M."/>
            <person name="Wayne K.J."/>
            <person name="Tettelin H."/>
            <person name="Glass J.I."/>
            <person name="Rusch D."/>
            <person name="Podicherti R."/>
            <person name="Tsui H.-C.T."/>
            <person name="Winkler M.E."/>
        </authorList>
    </citation>
    <scope>NUCLEOTIDE SEQUENCE</scope>
</reference>
<comment type="subcellular location">
    <subcellularLocation>
        <location evidence="1">Endomembrane system</location>
        <topology evidence="1">Multi-pass membrane protein</topology>
    </subcellularLocation>
</comment>
<protein>
    <recommendedName>
        <fullName evidence="7">VIT family protein</fullName>
    </recommendedName>
</protein>
<keyword evidence="4 5" id="KW-0472">Membrane</keyword>
<dbReference type="InterPro" id="IPR008217">
    <property type="entry name" value="Ccc1_fam"/>
</dbReference>
<feature type="transmembrane region" description="Helical" evidence="5">
    <location>
        <begin position="43"/>
        <end position="67"/>
    </location>
</feature>
<evidence type="ECO:0000256" key="4">
    <source>
        <dbReference type="ARBA" id="ARBA00023136"/>
    </source>
</evidence>
<evidence type="ECO:0000313" key="6">
    <source>
        <dbReference type="EMBL" id="SUZ63234.1"/>
    </source>
</evidence>
<organism evidence="6">
    <name type="scientific">marine metagenome</name>
    <dbReference type="NCBI Taxonomy" id="408172"/>
    <lineage>
        <taxon>unclassified sequences</taxon>
        <taxon>metagenomes</taxon>
        <taxon>ecological metagenomes</taxon>
    </lineage>
</organism>
<keyword evidence="3 5" id="KW-1133">Transmembrane helix</keyword>
<dbReference type="PANTHER" id="PTHR31851">
    <property type="entry name" value="FE(2+)/MN(2+) TRANSPORTER PCL1"/>
    <property type="match status" value="1"/>
</dbReference>
<name>A0A381P9E5_9ZZZZ</name>
<evidence type="ECO:0008006" key="7">
    <source>
        <dbReference type="Google" id="ProtNLM"/>
    </source>
</evidence>
<dbReference type="Pfam" id="PF01988">
    <property type="entry name" value="VIT1"/>
    <property type="match status" value="1"/>
</dbReference>
<evidence type="ECO:0000256" key="5">
    <source>
        <dbReference type="SAM" id="Phobius"/>
    </source>
</evidence>
<dbReference type="GO" id="GO:0005384">
    <property type="term" value="F:manganese ion transmembrane transporter activity"/>
    <property type="evidence" value="ECO:0007669"/>
    <property type="project" value="InterPro"/>
</dbReference>